<reference evidence="3" key="1">
    <citation type="submission" date="2016-10" db="EMBL/GenBank/DDBJ databases">
        <authorList>
            <person name="Varghese N."/>
            <person name="Submissions S."/>
        </authorList>
    </citation>
    <scope>NUCLEOTIDE SEQUENCE [LARGE SCALE GENOMIC DNA]</scope>
    <source>
        <strain evidence="3">DSM 17616</strain>
    </source>
</reference>
<dbReference type="InterPro" id="IPR006311">
    <property type="entry name" value="TAT_signal"/>
</dbReference>
<dbReference type="PROSITE" id="PS51318">
    <property type="entry name" value="TAT"/>
    <property type="match status" value="1"/>
</dbReference>
<dbReference type="EMBL" id="FNXF01000008">
    <property type="protein sequence ID" value="SEH94378.1"/>
    <property type="molecule type" value="Genomic_DNA"/>
</dbReference>
<dbReference type="Pfam" id="PF13618">
    <property type="entry name" value="Gluconate_2-dh3"/>
    <property type="match status" value="1"/>
</dbReference>
<dbReference type="OrthoDB" id="6385145at2"/>
<dbReference type="STRING" id="173990.SAMN05660691_02306"/>
<keyword evidence="1" id="KW-0732">Signal</keyword>
<organism evidence="2 3">
    <name type="scientific">Rheinheimera pacifica</name>
    <dbReference type="NCBI Taxonomy" id="173990"/>
    <lineage>
        <taxon>Bacteria</taxon>
        <taxon>Pseudomonadati</taxon>
        <taxon>Pseudomonadota</taxon>
        <taxon>Gammaproteobacteria</taxon>
        <taxon>Chromatiales</taxon>
        <taxon>Chromatiaceae</taxon>
        <taxon>Rheinheimera</taxon>
    </lineage>
</organism>
<dbReference type="RefSeq" id="WP_092793419.1">
    <property type="nucleotide sequence ID" value="NZ_FNXF01000008.1"/>
</dbReference>
<dbReference type="AlphaFoldDB" id="A0A1H6M9K8"/>
<dbReference type="Proteomes" id="UP000199371">
    <property type="component" value="Unassembled WGS sequence"/>
</dbReference>
<dbReference type="InterPro" id="IPR027056">
    <property type="entry name" value="Gluconate_2DH_su3"/>
</dbReference>
<proteinExistence type="predicted"/>
<evidence type="ECO:0000313" key="3">
    <source>
        <dbReference type="Proteomes" id="UP000199371"/>
    </source>
</evidence>
<name>A0A1H6M9K8_9GAMM</name>
<evidence type="ECO:0000256" key="1">
    <source>
        <dbReference type="ARBA" id="ARBA00022729"/>
    </source>
</evidence>
<sequence>MDRRDLLKMIAAATGMALVGGDLWAAGLKSADAGTTLFTPSDTAFMDEIAETILPKTTTPGAKDAACGAMMAVMVADCYELKYQTVFFDGLKTIKALAKQQFGKDFMQLSAAQKHQLLNTLDQQAKQSINNPLPHYFTLIKQLTLMVFFTSKVGATEVLRYVAIPGRYDGNLPYKKGDRAWAT</sequence>
<dbReference type="InterPro" id="IPR019546">
    <property type="entry name" value="TAT_signal_bac_arc"/>
</dbReference>
<accession>A0A1H6M9K8</accession>
<protein>
    <submittedName>
        <fullName evidence="2">Tat (Twin-arginine translocation) pathway signal sequence</fullName>
    </submittedName>
</protein>
<dbReference type="NCBIfam" id="TIGR01409">
    <property type="entry name" value="TAT_signal_seq"/>
    <property type="match status" value="1"/>
</dbReference>
<keyword evidence="3" id="KW-1185">Reference proteome</keyword>
<gene>
    <name evidence="2" type="ORF">SAMN05660691_02306</name>
</gene>
<evidence type="ECO:0000313" key="2">
    <source>
        <dbReference type="EMBL" id="SEH94378.1"/>
    </source>
</evidence>